<gene>
    <name evidence="5" type="ORF">ACFOUV_09530</name>
</gene>
<dbReference type="InterPro" id="IPR017871">
    <property type="entry name" value="ABC_transporter-like_CS"/>
</dbReference>
<dbReference type="EMBL" id="JBHSAO010000006">
    <property type="protein sequence ID" value="MFC4024034.1"/>
    <property type="molecule type" value="Genomic_DNA"/>
</dbReference>
<evidence type="ECO:0000313" key="5">
    <source>
        <dbReference type="EMBL" id="MFC4024034.1"/>
    </source>
</evidence>
<organism evidence="5 6">
    <name type="scientific">Oceanobacillus longus</name>
    <dbReference type="NCBI Taxonomy" id="930120"/>
    <lineage>
        <taxon>Bacteria</taxon>
        <taxon>Bacillati</taxon>
        <taxon>Bacillota</taxon>
        <taxon>Bacilli</taxon>
        <taxon>Bacillales</taxon>
        <taxon>Bacillaceae</taxon>
        <taxon>Oceanobacillus</taxon>
    </lineage>
</organism>
<evidence type="ECO:0000256" key="1">
    <source>
        <dbReference type="ARBA" id="ARBA00022448"/>
    </source>
</evidence>
<dbReference type="CDD" id="cd03219">
    <property type="entry name" value="ABC_Mj1267_LivG_branched"/>
    <property type="match status" value="1"/>
</dbReference>
<dbReference type="Gene3D" id="3.40.50.300">
    <property type="entry name" value="P-loop containing nucleotide triphosphate hydrolases"/>
    <property type="match status" value="1"/>
</dbReference>
<dbReference type="InterPro" id="IPR051120">
    <property type="entry name" value="ABC_AA/LPS_Transport"/>
</dbReference>
<dbReference type="Pfam" id="PF12399">
    <property type="entry name" value="BCA_ABC_TP_C"/>
    <property type="match status" value="1"/>
</dbReference>
<reference evidence="6" key="1">
    <citation type="journal article" date="2019" name="Int. J. Syst. Evol. Microbiol.">
        <title>The Global Catalogue of Microorganisms (GCM) 10K type strain sequencing project: providing services to taxonomists for standard genome sequencing and annotation.</title>
        <authorList>
            <consortium name="The Broad Institute Genomics Platform"/>
            <consortium name="The Broad Institute Genome Sequencing Center for Infectious Disease"/>
            <person name="Wu L."/>
            <person name="Ma J."/>
        </authorList>
    </citation>
    <scope>NUCLEOTIDE SEQUENCE [LARGE SCALE GENOMIC DNA]</scope>
    <source>
        <strain evidence="6">IBRC-M 10703</strain>
    </source>
</reference>
<keyword evidence="1" id="KW-0813">Transport</keyword>
<dbReference type="PROSITE" id="PS00211">
    <property type="entry name" value="ABC_TRANSPORTER_1"/>
    <property type="match status" value="1"/>
</dbReference>
<dbReference type="Pfam" id="PF00005">
    <property type="entry name" value="ABC_tran"/>
    <property type="match status" value="1"/>
</dbReference>
<name>A0ABV8GW25_9BACI</name>
<dbReference type="InterPro" id="IPR032823">
    <property type="entry name" value="BCA_ABC_TP_C"/>
</dbReference>
<dbReference type="Proteomes" id="UP001595772">
    <property type="component" value="Unassembled WGS sequence"/>
</dbReference>
<evidence type="ECO:0000259" key="4">
    <source>
        <dbReference type="PROSITE" id="PS50893"/>
    </source>
</evidence>
<sequence>MLKFEDVTVQFAGLTAVNKLSFEVEQGKIYSIIGPNGAGKTTVFNCISRFYTPVSGSITFNGEDLLKRKPHQVIEKGIARSFQNVELFAEMTVMDNLLTGLHPQMKKNILSIALNLPSVRRDEKKAVEKAKEVMKMLDIEHLAEEKVSNLAFGNQKMVDIGRAIMAEPKLILLDEPVAGMNSSETEKISELILKLKEELNYTVLLIEHDMSLIMKISDYVTVMNFGQKIASGVPKEVQNNPVVIEAYLGVEEEENAQLV</sequence>
<keyword evidence="6" id="KW-1185">Reference proteome</keyword>
<dbReference type="PANTHER" id="PTHR45772:SF7">
    <property type="entry name" value="AMINO ACID ABC TRANSPORTER ATP-BINDING PROTEIN"/>
    <property type="match status" value="1"/>
</dbReference>
<evidence type="ECO:0000313" key="6">
    <source>
        <dbReference type="Proteomes" id="UP001595772"/>
    </source>
</evidence>
<proteinExistence type="predicted"/>
<evidence type="ECO:0000256" key="2">
    <source>
        <dbReference type="ARBA" id="ARBA00022741"/>
    </source>
</evidence>
<dbReference type="GO" id="GO:0005524">
    <property type="term" value="F:ATP binding"/>
    <property type="evidence" value="ECO:0007669"/>
    <property type="project" value="UniProtKB-KW"/>
</dbReference>
<dbReference type="PROSITE" id="PS50893">
    <property type="entry name" value="ABC_TRANSPORTER_2"/>
    <property type="match status" value="1"/>
</dbReference>
<dbReference type="SMART" id="SM00382">
    <property type="entry name" value="AAA"/>
    <property type="match status" value="1"/>
</dbReference>
<dbReference type="SUPFAM" id="SSF52540">
    <property type="entry name" value="P-loop containing nucleoside triphosphate hydrolases"/>
    <property type="match status" value="1"/>
</dbReference>
<dbReference type="RefSeq" id="WP_379496525.1">
    <property type="nucleotide sequence ID" value="NZ_JBHSAO010000006.1"/>
</dbReference>
<dbReference type="InterPro" id="IPR027417">
    <property type="entry name" value="P-loop_NTPase"/>
</dbReference>
<feature type="domain" description="ABC transporter" evidence="4">
    <location>
        <begin position="2"/>
        <end position="250"/>
    </location>
</feature>
<protein>
    <submittedName>
        <fullName evidence="5">ABC transporter ATP-binding protein</fullName>
    </submittedName>
</protein>
<comment type="caution">
    <text evidence="5">The sequence shown here is derived from an EMBL/GenBank/DDBJ whole genome shotgun (WGS) entry which is preliminary data.</text>
</comment>
<dbReference type="InterPro" id="IPR003593">
    <property type="entry name" value="AAA+_ATPase"/>
</dbReference>
<evidence type="ECO:0000256" key="3">
    <source>
        <dbReference type="ARBA" id="ARBA00022840"/>
    </source>
</evidence>
<keyword evidence="2" id="KW-0547">Nucleotide-binding</keyword>
<accession>A0ABV8GW25</accession>
<dbReference type="PANTHER" id="PTHR45772">
    <property type="entry name" value="CONSERVED COMPONENT OF ABC TRANSPORTER FOR NATURAL AMINO ACIDS-RELATED"/>
    <property type="match status" value="1"/>
</dbReference>
<dbReference type="InterPro" id="IPR003439">
    <property type="entry name" value="ABC_transporter-like_ATP-bd"/>
</dbReference>
<keyword evidence="3 5" id="KW-0067">ATP-binding</keyword>